<gene>
    <name evidence="8" type="ORF">TraAM80_07835</name>
</gene>
<evidence type="ECO:0000256" key="6">
    <source>
        <dbReference type="ARBA" id="ARBA00038145"/>
    </source>
</evidence>
<dbReference type="InterPro" id="IPR051980">
    <property type="entry name" value="WD_repeat_MORG1"/>
</dbReference>
<evidence type="ECO:0000256" key="7">
    <source>
        <dbReference type="PROSITE-ProRule" id="PRU00221"/>
    </source>
</evidence>
<dbReference type="InterPro" id="IPR001680">
    <property type="entry name" value="WD40_rpt"/>
</dbReference>
<dbReference type="SMART" id="SM00320">
    <property type="entry name" value="WD40"/>
    <property type="match status" value="4"/>
</dbReference>
<dbReference type="InterPro" id="IPR015943">
    <property type="entry name" value="WD40/YVTN_repeat-like_dom_sf"/>
</dbReference>
<dbReference type="EMBL" id="MKGL01000347">
    <property type="protein sequence ID" value="RNF00062.1"/>
    <property type="molecule type" value="Genomic_DNA"/>
</dbReference>
<dbReference type="GeneID" id="40331768"/>
<keyword evidence="3 7" id="KW-0853">WD repeat</keyword>
<keyword evidence="5" id="KW-0689">Ribosomal protein</keyword>
<dbReference type="Gene3D" id="2.130.10.10">
    <property type="entry name" value="YVTN repeat-like/Quinoprotein amine dehydrogenase"/>
    <property type="match status" value="1"/>
</dbReference>
<keyword evidence="4" id="KW-0677">Repeat</keyword>
<dbReference type="PROSITE" id="PS50082">
    <property type="entry name" value="WD_REPEATS_2"/>
    <property type="match status" value="2"/>
</dbReference>
<evidence type="ECO:0000313" key="8">
    <source>
        <dbReference type="EMBL" id="RNF00062.1"/>
    </source>
</evidence>
<dbReference type="InterPro" id="IPR036322">
    <property type="entry name" value="WD40_repeat_dom_sf"/>
</dbReference>
<reference evidence="8 9" key="1">
    <citation type="journal article" date="2018" name="BMC Genomics">
        <title>Genomic comparison of Trypanosoma conorhini and Trypanosoma rangeli to Trypanosoma cruzi strains of high and low virulence.</title>
        <authorList>
            <person name="Bradwell K.R."/>
            <person name="Koparde V.N."/>
            <person name="Matveyev A.V."/>
            <person name="Serrano M.G."/>
            <person name="Alves J.M."/>
            <person name="Parikh H."/>
            <person name="Huang B."/>
            <person name="Lee V."/>
            <person name="Espinosa-Alvarez O."/>
            <person name="Ortiz P.A."/>
            <person name="Costa-Martins A.G."/>
            <person name="Teixeira M.M."/>
            <person name="Buck G.A."/>
        </authorList>
    </citation>
    <scope>NUCLEOTIDE SEQUENCE [LARGE SCALE GENOMIC DNA]</scope>
    <source>
        <strain evidence="8 9">AM80</strain>
    </source>
</reference>
<dbReference type="PROSITE" id="PS00678">
    <property type="entry name" value="WD_REPEATS_1"/>
    <property type="match status" value="1"/>
</dbReference>
<dbReference type="AlphaFoldDB" id="A0A422N3Q2"/>
<accession>A0A422N3Q2</accession>
<dbReference type="GO" id="GO:0071013">
    <property type="term" value="C:catalytic step 2 spliceosome"/>
    <property type="evidence" value="ECO:0007669"/>
    <property type="project" value="TreeGrafter"/>
</dbReference>
<keyword evidence="9" id="KW-1185">Reference proteome</keyword>
<evidence type="ECO:0000256" key="5">
    <source>
        <dbReference type="ARBA" id="ARBA00022980"/>
    </source>
</evidence>
<dbReference type="PANTHER" id="PTHR22842">
    <property type="entry name" value="WD40 REPEAT PROTEIN"/>
    <property type="match status" value="1"/>
</dbReference>
<dbReference type="RefSeq" id="XP_029235552.1">
    <property type="nucleotide sequence ID" value="XM_029384610.1"/>
</dbReference>
<comment type="subcellular location">
    <subcellularLocation>
        <location evidence="1">Cytoplasm</location>
    </subcellularLocation>
</comment>
<proteinExistence type="inferred from homology"/>
<feature type="repeat" description="WD" evidence="7">
    <location>
        <begin position="464"/>
        <end position="506"/>
    </location>
</feature>
<evidence type="ECO:0000256" key="4">
    <source>
        <dbReference type="ARBA" id="ARBA00022737"/>
    </source>
</evidence>
<evidence type="ECO:0000256" key="1">
    <source>
        <dbReference type="ARBA" id="ARBA00004496"/>
    </source>
</evidence>
<dbReference type="GO" id="GO:0005840">
    <property type="term" value="C:ribosome"/>
    <property type="evidence" value="ECO:0007669"/>
    <property type="project" value="UniProtKB-KW"/>
</dbReference>
<protein>
    <submittedName>
        <fullName evidence="8">G-protein (Beta)-like protein</fullName>
    </submittedName>
</protein>
<feature type="repeat" description="WD" evidence="7">
    <location>
        <begin position="524"/>
        <end position="563"/>
    </location>
</feature>
<evidence type="ECO:0000256" key="2">
    <source>
        <dbReference type="ARBA" id="ARBA00022490"/>
    </source>
</evidence>
<dbReference type="VEuPathDB" id="TriTrypDB:TRSC58_06257"/>
<evidence type="ECO:0000313" key="9">
    <source>
        <dbReference type="Proteomes" id="UP000283634"/>
    </source>
</evidence>
<comment type="caution">
    <text evidence="8">The sequence shown here is derived from an EMBL/GenBank/DDBJ whole genome shotgun (WGS) entry which is preliminary data.</text>
</comment>
<dbReference type="SUPFAM" id="SSF50978">
    <property type="entry name" value="WD40 repeat-like"/>
    <property type="match status" value="1"/>
</dbReference>
<sequence length="636" mass="68276">MDVFCTGVSAVFNGVGSDQLLQQHQSQQQLTGAAAVETSSLAAPASSRKFGGGHVSAHTTVHITTSTEVDLCDEQRIDDIRTTLRMLEDIGHGRHLINWTELVDPSQPVESAKKISAALARPTTVPSAIASVAECITTPAHLSIVALLDPPFLAKVRYAVLHDLLNALTMAHDLDPMPVCSEMLVEMAKLNLVVLRGVASTLEALLGDPGSRRAAIAALGKLADQQRGNEVFLGAIQNLEPLVRTIEEPEYVYDCLTIARLLGWDGPHRAASLVPVKKMEQPSTVASMVYFRQRDELVSGRRDGVVTIWGGAHPSTGDIKAAMTIDLPPQCVPVAMDGPPRGNYLVIAGMPFPAANLQAMEVENGSMSANLLNNSSSKKRNSPAAVTKGPFLRFLTCNENTGVWTNGETISRKENVTLTAVAALGSLVVCTAESAPTEKFSESGLQHDLVLLNGHTSQPLRRIENAHDDCITVIRAAEDGDRILFTGSRDSVIKVWDTRSGSNRASLTSTATMAGQGTPLYRLKGSHTDTITSILLHRNALLTASLDGSFLVWDARRMNEPMHELHLRDPILDLALLDSGYVVISTARGLNLYSLDTRKTHDVIPNVAFTQLKANNDGSVVFAAGGGGVSMYALQR</sequence>
<dbReference type="PANTHER" id="PTHR22842:SF3">
    <property type="entry name" value="WD REPEAT DOMAIN-CONTAINING PROTEIN 83"/>
    <property type="match status" value="1"/>
</dbReference>
<keyword evidence="2" id="KW-0963">Cytoplasm</keyword>
<dbReference type="PROSITE" id="PS50294">
    <property type="entry name" value="WD_REPEATS_REGION"/>
    <property type="match status" value="1"/>
</dbReference>
<dbReference type="OrthoDB" id="1930760at2759"/>
<dbReference type="Proteomes" id="UP000283634">
    <property type="component" value="Unassembled WGS sequence"/>
</dbReference>
<comment type="similarity">
    <text evidence="6">Belongs to the WD repeat MORG1 family.</text>
</comment>
<dbReference type="GO" id="GO:0000398">
    <property type="term" value="P:mRNA splicing, via spliceosome"/>
    <property type="evidence" value="ECO:0007669"/>
    <property type="project" value="TreeGrafter"/>
</dbReference>
<dbReference type="GO" id="GO:0005737">
    <property type="term" value="C:cytoplasm"/>
    <property type="evidence" value="ECO:0007669"/>
    <property type="project" value="UniProtKB-SubCell"/>
</dbReference>
<evidence type="ECO:0000256" key="3">
    <source>
        <dbReference type="ARBA" id="ARBA00022574"/>
    </source>
</evidence>
<dbReference type="Pfam" id="PF00400">
    <property type="entry name" value="WD40"/>
    <property type="match status" value="2"/>
</dbReference>
<dbReference type="InterPro" id="IPR019775">
    <property type="entry name" value="WD40_repeat_CS"/>
</dbReference>
<keyword evidence="5" id="KW-0687">Ribonucleoprotein</keyword>
<organism evidence="8 9">
    <name type="scientific">Trypanosoma rangeli</name>
    <dbReference type="NCBI Taxonomy" id="5698"/>
    <lineage>
        <taxon>Eukaryota</taxon>
        <taxon>Discoba</taxon>
        <taxon>Euglenozoa</taxon>
        <taxon>Kinetoplastea</taxon>
        <taxon>Metakinetoplastina</taxon>
        <taxon>Trypanosomatida</taxon>
        <taxon>Trypanosomatidae</taxon>
        <taxon>Trypanosoma</taxon>
        <taxon>Herpetosoma</taxon>
    </lineage>
</organism>
<dbReference type="OMA" id="MENSQGD"/>
<name>A0A422N3Q2_TRYRA</name>